<reference evidence="1 2" key="1">
    <citation type="submission" date="2016-12" db="EMBL/GenBank/DDBJ databases">
        <authorList>
            <person name="Song W.-J."/>
            <person name="Kurnit D.M."/>
        </authorList>
    </citation>
    <scope>NUCLEOTIDE SEQUENCE [LARGE SCALE GENOMIC DNA]</scope>
    <source>
        <strain evidence="1 2">STM7296</strain>
    </source>
</reference>
<dbReference type="GO" id="GO:0008803">
    <property type="term" value="F:bis(5'-nucleosyl)-tetraphosphatase (symmetrical) activity"/>
    <property type="evidence" value="ECO:0007669"/>
    <property type="project" value="UniProtKB-EC"/>
</dbReference>
<organism evidence="1 2">
    <name type="scientific">Paraburkholderia ribeironis</name>
    <dbReference type="NCBI Taxonomy" id="1247936"/>
    <lineage>
        <taxon>Bacteria</taxon>
        <taxon>Pseudomonadati</taxon>
        <taxon>Pseudomonadota</taxon>
        <taxon>Betaproteobacteria</taxon>
        <taxon>Burkholderiales</taxon>
        <taxon>Burkholderiaceae</taxon>
        <taxon>Paraburkholderia</taxon>
    </lineage>
</organism>
<dbReference type="EC" id="3.6.1.41" evidence="1"/>
<accession>A0A1N7SSJ1</accession>
<proteinExistence type="predicted"/>
<dbReference type="PANTHER" id="PTHR40942">
    <property type="match status" value="1"/>
</dbReference>
<name>A0A1N7SSJ1_9BURK</name>
<dbReference type="PANTHER" id="PTHR40942:SF4">
    <property type="entry name" value="CYTOCHROME C5"/>
    <property type="match status" value="1"/>
</dbReference>
<evidence type="ECO:0000313" key="1">
    <source>
        <dbReference type="EMBL" id="SIT49906.1"/>
    </source>
</evidence>
<dbReference type="STRING" id="1247936.BN2475_2110002"/>
<sequence>MGSAPASFMPWFDVPGRKTENITVVFGHWAALGLTVRDNLIGLDSGCVWGEQLSAVRLARSPAERTVTQVQCEGCRAVVN</sequence>
<dbReference type="Proteomes" id="UP000187012">
    <property type="component" value="Unassembled WGS sequence"/>
</dbReference>
<dbReference type="Gene3D" id="3.60.21.10">
    <property type="match status" value="1"/>
</dbReference>
<dbReference type="InterPro" id="IPR029052">
    <property type="entry name" value="Metallo-depent_PP-like"/>
</dbReference>
<dbReference type="AlphaFoldDB" id="A0A1N7SSJ1"/>
<dbReference type="EMBL" id="CYGX02000211">
    <property type="protein sequence ID" value="SIT49906.1"/>
    <property type="molecule type" value="Genomic_DNA"/>
</dbReference>
<keyword evidence="2" id="KW-1185">Reference proteome</keyword>
<keyword evidence="1" id="KW-0378">Hydrolase</keyword>
<dbReference type="SUPFAM" id="SSF56300">
    <property type="entry name" value="Metallo-dependent phosphatases"/>
    <property type="match status" value="1"/>
</dbReference>
<evidence type="ECO:0000313" key="2">
    <source>
        <dbReference type="Proteomes" id="UP000187012"/>
    </source>
</evidence>
<protein>
    <submittedName>
        <fullName evidence="1">Bis(5'-nucleosyl)-tetraphosphatase, symmetrical</fullName>
        <ecNumber evidence="1">3.6.1.41</ecNumber>
    </submittedName>
</protein>
<gene>
    <name evidence="1" type="ORF">BN2475_2110002</name>
</gene>